<evidence type="ECO:0000256" key="8">
    <source>
        <dbReference type="PROSITE-ProRule" id="PRU00433"/>
    </source>
</evidence>
<feature type="domain" description="Cytochrome c" evidence="10">
    <location>
        <begin position="29"/>
        <end position="99"/>
    </location>
</feature>
<feature type="chain" id="PRO_5011987736" evidence="9">
    <location>
        <begin position="22"/>
        <end position="617"/>
    </location>
</feature>
<gene>
    <name evidence="11" type="ORF">BST96_16125</name>
</gene>
<dbReference type="GO" id="GO:0046872">
    <property type="term" value="F:metal ion binding"/>
    <property type="evidence" value="ECO:0007669"/>
    <property type="project" value="UniProtKB-KW"/>
</dbReference>
<evidence type="ECO:0000313" key="12">
    <source>
        <dbReference type="Proteomes" id="UP000193450"/>
    </source>
</evidence>
<evidence type="ECO:0000256" key="6">
    <source>
        <dbReference type="ARBA" id="ARBA00023002"/>
    </source>
</evidence>
<dbReference type="InterPro" id="IPR009056">
    <property type="entry name" value="Cyt_c-like_dom"/>
</dbReference>
<dbReference type="RefSeq" id="WP_085759680.1">
    <property type="nucleotide sequence ID" value="NZ_CP019343.1"/>
</dbReference>
<dbReference type="SMART" id="SM00564">
    <property type="entry name" value="PQQ"/>
    <property type="match status" value="7"/>
</dbReference>
<keyword evidence="4 8" id="KW-0479">Metal-binding</keyword>
<dbReference type="SUPFAM" id="SSF50998">
    <property type="entry name" value="Quinoprotein alcohol dehydrogenase-like"/>
    <property type="match status" value="1"/>
</dbReference>
<evidence type="ECO:0000256" key="1">
    <source>
        <dbReference type="ARBA" id="ARBA00001931"/>
    </source>
</evidence>
<keyword evidence="6" id="KW-0560">Oxidoreductase</keyword>
<dbReference type="PANTHER" id="PTHR32303">
    <property type="entry name" value="QUINOPROTEIN ALCOHOL DEHYDROGENASE (CYTOCHROME C)"/>
    <property type="match status" value="1"/>
</dbReference>
<keyword evidence="12" id="KW-1185">Reference proteome</keyword>
<comment type="similarity">
    <text evidence="2">Belongs to the bacterial PQQ dehydrogenase family.</text>
</comment>
<dbReference type="InterPro" id="IPR011047">
    <property type="entry name" value="Quinoprotein_ADH-like_sf"/>
</dbReference>
<sequence>MKFSKQLFLWLSLVLPLTTAAAVDDNAAKVSAAGEALYQKHCQMCHGGRVAKAPELTLIRLMAASSVYRALDQGIMQQQGKALSDNEKVVLAEYLTGQSLNQQTVAPAPQCEGKAAEFDINAPPLAAGWSAENNNQRHYGEEVTSINAGNINQLELAWAFAYPEAIRARSQPAIAGGAVYVGSQNGSVFALDRETGCIRWTFQTTAEVRNAIVIEPWKAGESASPSLFFGDIAGNVYALNAVTGELRWKDRPDDHPSLTLTAAPALSDGTLYVPLSSLEVTQAADPSYACCTFRGGVAAYDAKTGNKKWVGYTIDEPPRVVGKNSIGTDQIAPSGSPVWNSPSIDTKRGVMYVGTGENYSSPANDTSDAILALSLKDGSIVWRQQMTGGDAWNMGCETKERVNCPPEDGPDYDFGAATIIATNSAGKDIVLAGQKSGEVFGLDPDQGGKILWRNKVGRGGIQGGVHFGMTVEGDTLYAPMSDFYGGPRWPGEAYPGMFALDITTGKQLWFTKTPDICDGKKFCDSGLSAAASSIPGAAVGGSMDGHLRAYDSKTGKIIWDFDSAVEFAALNGNKAMGGSMGGATGPVFNKDMLFVNSGYGIYFHMPGNVLLAFRLAE</sequence>
<keyword evidence="5 9" id="KW-0732">Signal</keyword>
<dbReference type="PROSITE" id="PS51007">
    <property type="entry name" value="CYTC"/>
    <property type="match status" value="1"/>
</dbReference>
<dbReference type="InterPro" id="IPR036909">
    <property type="entry name" value="Cyt_c-like_dom_sf"/>
</dbReference>
<keyword evidence="7 8" id="KW-0408">Iron</keyword>
<comment type="cofactor">
    <cofactor evidence="1">
        <name>pyrroloquinoline quinone</name>
        <dbReference type="ChEBI" id="CHEBI:58442"/>
    </cofactor>
</comment>
<evidence type="ECO:0000313" key="11">
    <source>
        <dbReference type="EMBL" id="ARN75503.1"/>
    </source>
</evidence>
<reference evidence="11 12" key="1">
    <citation type="submission" date="2016-11" db="EMBL/GenBank/DDBJ databases">
        <title>Trade-off between light-utilization and light-protection in marine flavobacteria.</title>
        <authorList>
            <person name="Kumagai Y."/>
        </authorList>
    </citation>
    <scope>NUCLEOTIDE SEQUENCE [LARGE SCALE GENOMIC DNA]</scope>
    <source>
        <strain evidence="11 12">NBRC 107125</strain>
    </source>
</reference>
<dbReference type="Proteomes" id="UP000193450">
    <property type="component" value="Chromosome"/>
</dbReference>
<dbReference type="AlphaFoldDB" id="A0A1X9NNN2"/>
<dbReference type="Pfam" id="PF13442">
    <property type="entry name" value="Cytochrome_CBB3"/>
    <property type="match status" value="1"/>
</dbReference>
<evidence type="ECO:0000256" key="7">
    <source>
        <dbReference type="ARBA" id="ARBA00023004"/>
    </source>
</evidence>
<feature type="signal peptide" evidence="9">
    <location>
        <begin position="1"/>
        <end position="21"/>
    </location>
</feature>
<dbReference type="GO" id="GO:0020037">
    <property type="term" value="F:heme binding"/>
    <property type="evidence" value="ECO:0007669"/>
    <property type="project" value="InterPro"/>
</dbReference>
<dbReference type="PANTHER" id="PTHR32303:SF10">
    <property type="entry name" value="OUTER MEMBRANE PROTEIN ASSEMBLY FACTOR BAMB"/>
    <property type="match status" value="1"/>
</dbReference>
<dbReference type="KEGG" id="osg:BST96_16125"/>
<evidence type="ECO:0000256" key="9">
    <source>
        <dbReference type="SAM" id="SignalP"/>
    </source>
</evidence>
<dbReference type="GO" id="GO:0016491">
    <property type="term" value="F:oxidoreductase activity"/>
    <property type="evidence" value="ECO:0007669"/>
    <property type="project" value="UniProtKB-KW"/>
</dbReference>
<dbReference type="InterPro" id="IPR018391">
    <property type="entry name" value="PQQ_b-propeller_rpt"/>
</dbReference>
<dbReference type="SUPFAM" id="SSF46626">
    <property type="entry name" value="Cytochrome c"/>
    <property type="match status" value="1"/>
</dbReference>
<protein>
    <submittedName>
        <fullName evidence="11">Dehydrogenase</fullName>
    </submittedName>
</protein>
<dbReference type="Pfam" id="PF13360">
    <property type="entry name" value="PQQ_2"/>
    <property type="match status" value="1"/>
</dbReference>
<evidence type="ECO:0000256" key="3">
    <source>
        <dbReference type="ARBA" id="ARBA00022617"/>
    </source>
</evidence>
<name>A0A1X9NNN2_9GAMM</name>
<dbReference type="InterPro" id="IPR002372">
    <property type="entry name" value="PQQ_rpt_dom"/>
</dbReference>
<dbReference type="STRING" id="716816.BST96_16125"/>
<evidence type="ECO:0000256" key="4">
    <source>
        <dbReference type="ARBA" id="ARBA00022723"/>
    </source>
</evidence>
<dbReference type="EMBL" id="CP019343">
    <property type="protein sequence ID" value="ARN75503.1"/>
    <property type="molecule type" value="Genomic_DNA"/>
</dbReference>
<keyword evidence="3 8" id="KW-0349">Heme</keyword>
<dbReference type="GO" id="GO:0009055">
    <property type="term" value="F:electron transfer activity"/>
    <property type="evidence" value="ECO:0007669"/>
    <property type="project" value="InterPro"/>
</dbReference>
<evidence type="ECO:0000256" key="5">
    <source>
        <dbReference type="ARBA" id="ARBA00022729"/>
    </source>
</evidence>
<dbReference type="Gene3D" id="2.140.10.10">
    <property type="entry name" value="Quinoprotein alcohol dehydrogenase-like superfamily"/>
    <property type="match status" value="2"/>
</dbReference>
<proteinExistence type="inferred from homology"/>
<dbReference type="Gene3D" id="1.10.760.10">
    <property type="entry name" value="Cytochrome c-like domain"/>
    <property type="match status" value="1"/>
</dbReference>
<dbReference type="Pfam" id="PF01011">
    <property type="entry name" value="PQQ"/>
    <property type="match status" value="1"/>
</dbReference>
<organism evidence="11 12">
    <name type="scientific">Oceanicoccus sagamiensis</name>
    <dbReference type="NCBI Taxonomy" id="716816"/>
    <lineage>
        <taxon>Bacteria</taxon>
        <taxon>Pseudomonadati</taxon>
        <taxon>Pseudomonadota</taxon>
        <taxon>Gammaproteobacteria</taxon>
        <taxon>Cellvibrionales</taxon>
        <taxon>Spongiibacteraceae</taxon>
        <taxon>Oceanicoccus</taxon>
    </lineage>
</organism>
<accession>A0A1X9NNN2</accession>
<evidence type="ECO:0000256" key="2">
    <source>
        <dbReference type="ARBA" id="ARBA00008156"/>
    </source>
</evidence>
<evidence type="ECO:0000259" key="10">
    <source>
        <dbReference type="PROSITE" id="PS51007"/>
    </source>
</evidence>
<dbReference type="OrthoDB" id="9794322at2"/>